<proteinExistence type="predicted"/>
<accession>A0A5B7H8H0</accession>
<evidence type="ECO:0000313" key="2">
    <source>
        <dbReference type="Proteomes" id="UP000324222"/>
    </source>
</evidence>
<organism evidence="1 2">
    <name type="scientific">Portunus trituberculatus</name>
    <name type="common">Swimming crab</name>
    <name type="synonym">Neptunus trituberculatus</name>
    <dbReference type="NCBI Taxonomy" id="210409"/>
    <lineage>
        <taxon>Eukaryota</taxon>
        <taxon>Metazoa</taxon>
        <taxon>Ecdysozoa</taxon>
        <taxon>Arthropoda</taxon>
        <taxon>Crustacea</taxon>
        <taxon>Multicrustacea</taxon>
        <taxon>Malacostraca</taxon>
        <taxon>Eumalacostraca</taxon>
        <taxon>Eucarida</taxon>
        <taxon>Decapoda</taxon>
        <taxon>Pleocyemata</taxon>
        <taxon>Brachyura</taxon>
        <taxon>Eubrachyura</taxon>
        <taxon>Portunoidea</taxon>
        <taxon>Portunidae</taxon>
        <taxon>Portuninae</taxon>
        <taxon>Portunus</taxon>
    </lineage>
</organism>
<comment type="caution">
    <text evidence="1">The sequence shown here is derived from an EMBL/GenBank/DDBJ whole genome shotgun (WGS) entry which is preliminary data.</text>
</comment>
<sequence length="36" mass="3929">MVVVVLPVVQATPPDSLLLVKDFEGRSILEGHRISL</sequence>
<name>A0A5B7H8H0_PORTR</name>
<dbReference type="AlphaFoldDB" id="A0A5B7H8H0"/>
<keyword evidence="2" id="KW-1185">Reference proteome</keyword>
<evidence type="ECO:0000313" key="1">
    <source>
        <dbReference type="EMBL" id="MPC66206.1"/>
    </source>
</evidence>
<protein>
    <submittedName>
        <fullName evidence="1">Uncharacterized protein</fullName>
    </submittedName>
</protein>
<dbReference type="Proteomes" id="UP000324222">
    <property type="component" value="Unassembled WGS sequence"/>
</dbReference>
<gene>
    <name evidence="1" type="ORF">E2C01_060352</name>
</gene>
<reference evidence="1 2" key="1">
    <citation type="submission" date="2019-05" db="EMBL/GenBank/DDBJ databases">
        <title>Another draft genome of Portunus trituberculatus and its Hox gene families provides insights of decapod evolution.</title>
        <authorList>
            <person name="Jeong J.-H."/>
            <person name="Song I."/>
            <person name="Kim S."/>
            <person name="Choi T."/>
            <person name="Kim D."/>
            <person name="Ryu S."/>
            <person name="Kim W."/>
        </authorList>
    </citation>
    <scope>NUCLEOTIDE SEQUENCE [LARGE SCALE GENOMIC DNA]</scope>
    <source>
        <tissue evidence="1">Muscle</tissue>
    </source>
</reference>
<dbReference type="EMBL" id="VSRR010024455">
    <property type="protein sequence ID" value="MPC66206.1"/>
    <property type="molecule type" value="Genomic_DNA"/>
</dbReference>